<keyword evidence="4" id="KW-1185">Reference proteome</keyword>
<feature type="compositionally biased region" description="Polar residues" evidence="1">
    <location>
        <begin position="1"/>
        <end position="11"/>
    </location>
</feature>
<evidence type="ECO:0000313" key="3">
    <source>
        <dbReference type="EnsemblFungi" id="PTTG_12076-t43_1-p1"/>
    </source>
</evidence>
<dbReference type="EMBL" id="ADAS02000017">
    <property type="protein sequence ID" value="OAV96773.1"/>
    <property type="molecule type" value="Genomic_DNA"/>
</dbReference>
<proteinExistence type="predicted"/>
<feature type="compositionally biased region" description="Low complexity" evidence="1">
    <location>
        <begin position="34"/>
        <end position="55"/>
    </location>
</feature>
<evidence type="ECO:0000256" key="1">
    <source>
        <dbReference type="SAM" id="MobiDB-lite"/>
    </source>
</evidence>
<evidence type="ECO:0000313" key="4">
    <source>
        <dbReference type="Proteomes" id="UP000005240"/>
    </source>
</evidence>
<reference evidence="3" key="4">
    <citation type="submission" date="2025-05" db="UniProtKB">
        <authorList>
            <consortium name="EnsemblFungi"/>
        </authorList>
    </citation>
    <scope>IDENTIFICATION</scope>
    <source>
        <strain evidence="3">isolate 1-1 / race 1 (BBBD)</strain>
    </source>
</reference>
<organism evidence="2">
    <name type="scientific">Puccinia triticina (isolate 1-1 / race 1 (BBBD))</name>
    <name type="common">Brown leaf rust fungus</name>
    <dbReference type="NCBI Taxonomy" id="630390"/>
    <lineage>
        <taxon>Eukaryota</taxon>
        <taxon>Fungi</taxon>
        <taxon>Dikarya</taxon>
        <taxon>Basidiomycota</taxon>
        <taxon>Pucciniomycotina</taxon>
        <taxon>Pucciniomycetes</taxon>
        <taxon>Pucciniales</taxon>
        <taxon>Pucciniaceae</taxon>
        <taxon>Puccinia</taxon>
    </lineage>
</organism>
<reference evidence="2" key="2">
    <citation type="submission" date="2016-05" db="EMBL/GenBank/DDBJ databases">
        <title>Comparative analysis highlights variable genome content of wheat rusts and divergence of the mating loci.</title>
        <authorList>
            <person name="Cuomo C.A."/>
            <person name="Bakkeren G."/>
            <person name="Szabo L."/>
            <person name="Khalil H."/>
            <person name="Joly D."/>
            <person name="Goldberg J."/>
            <person name="Young S."/>
            <person name="Zeng Q."/>
            <person name="Fellers J."/>
        </authorList>
    </citation>
    <scope>NUCLEOTIDE SEQUENCE [LARGE SCALE GENOMIC DNA]</scope>
    <source>
        <strain evidence="2">1-1 BBBD Race 1</strain>
    </source>
</reference>
<name>A0A180GXP8_PUCT1</name>
<gene>
    <name evidence="2" type="ORF">PTTG_12076</name>
</gene>
<protein>
    <submittedName>
        <fullName evidence="2 3">Uncharacterized protein</fullName>
    </submittedName>
</protein>
<dbReference type="VEuPathDB" id="FungiDB:PTTG_12076"/>
<dbReference type="EnsemblFungi" id="PTTG_12076-t43_1">
    <property type="protein sequence ID" value="PTTG_12076-t43_1-p1"/>
    <property type="gene ID" value="PTTG_12076"/>
</dbReference>
<evidence type="ECO:0000313" key="2">
    <source>
        <dbReference type="EMBL" id="OAV96773.1"/>
    </source>
</evidence>
<reference evidence="2" key="1">
    <citation type="submission" date="2009-11" db="EMBL/GenBank/DDBJ databases">
        <authorList>
            <consortium name="The Broad Institute Genome Sequencing Platform"/>
            <person name="Ward D."/>
            <person name="Feldgarden M."/>
            <person name="Earl A."/>
            <person name="Young S.K."/>
            <person name="Zeng Q."/>
            <person name="Koehrsen M."/>
            <person name="Alvarado L."/>
            <person name="Berlin A."/>
            <person name="Bochicchio J."/>
            <person name="Borenstein D."/>
            <person name="Chapman S.B."/>
            <person name="Chen Z."/>
            <person name="Engels R."/>
            <person name="Freedman E."/>
            <person name="Gellesch M."/>
            <person name="Goldberg J."/>
            <person name="Griggs A."/>
            <person name="Gujja S."/>
            <person name="Heilman E."/>
            <person name="Heiman D."/>
            <person name="Hepburn T."/>
            <person name="Howarth C."/>
            <person name="Jen D."/>
            <person name="Larson L."/>
            <person name="Lewis B."/>
            <person name="Mehta T."/>
            <person name="Park D."/>
            <person name="Pearson M."/>
            <person name="Roberts A."/>
            <person name="Saif S."/>
            <person name="Shea T."/>
            <person name="Shenoy N."/>
            <person name="Sisk P."/>
            <person name="Stolte C."/>
            <person name="Sykes S."/>
            <person name="Thomson T."/>
            <person name="Walk T."/>
            <person name="White J."/>
            <person name="Yandava C."/>
            <person name="Izard J."/>
            <person name="Baranova O.V."/>
            <person name="Blanton J.M."/>
            <person name="Tanner A.C."/>
            <person name="Dewhirst F.E."/>
            <person name="Haas B."/>
            <person name="Nusbaum C."/>
            <person name="Birren B."/>
        </authorList>
    </citation>
    <scope>NUCLEOTIDE SEQUENCE [LARGE SCALE GENOMIC DNA]</scope>
    <source>
        <strain evidence="2">1-1 BBBD Race 1</strain>
    </source>
</reference>
<dbReference type="AlphaFoldDB" id="A0A180GXP8"/>
<accession>A0A180GXP8</accession>
<dbReference type="Proteomes" id="UP000005240">
    <property type="component" value="Unassembled WGS sequence"/>
</dbReference>
<reference evidence="3 4" key="3">
    <citation type="journal article" date="2017" name="G3 (Bethesda)">
        <title>Comparative analysis highlights variable genome content of wheat rusts and divergence of the mating loci.</title>
        <authorList>
            <person name="Cuomo C.A."/>
            <person name="Bakkeren G."/>
            <person name="Khalil H.B."/>
            <person name="Panwar V."/>
            <person name="Joly D."/>
            <person name="Linning R."/>
            <person name="Sakthikumar S."/>
            <person name="Song X."/>
            <person name="Adiconis X."/>
            <person name="Fan L."/>
            <person name="Goldberg J.M."/>
            <person name="Levin J.Z."/>
            <person name="Young S."/>
            <person name="Zeng Q."/>
            <person name="Anikster Y."/>
            <person name="Bruce M."/>
            <person name="Wang M."/>
            <person name="Yin C."/>
            <person name="McCallum B."/>
            <person name="Szabo L.J."/>
            <person name="Hulbert S."/>
            <person name="Chen X."/>
            <person name="Fellers J.P."/>
        </authorList>
    </citation>
    <scope>NUCLEOTIDE SEQUENCE</scope>
    <source>
        <strain evidence="4">Isolate 1-1 / race 1 (BBBD)</strain>
        <strain evidence="3">isolate 1-1 / race 1 (BBBD)</strain>
    </source>
</reference>
<sequence>MTGSASPSVATARTRRRMPMQTVPTAARLSGPPTGRSARNRSASSRLATASGRTTVSSASRRRPAWKTRSAASPPRSPLWKLRNARPRPSWTASRKSPRRKSRS</sequence>
<feature type="region of interest" description="Disordered" evidence="1">
    <location>
        <begin position="1"/>
        <end position="104"/>
    </location>
</feature>